<evidence type="ECO:0000313" key="3">
    <source>
        <dbReference type="Proteomes" id="UP000191056"/>
    </source>
</evidence>
<dbReference type="EC" id="3.1.4.17" evidence="2"/>
<keyword evidence="3" id="KW-1185">Reference proteome</keyword>
<dbReference type="InterPro" id="IPR004843">
    <property type="entry name" value="Calcineurin-like_PHP"/>
</dbReference>
<feature type="domain" description="Calcineurin-like phosphoesterase" evidence="1">
    <location>
        <begin position="13"/>
        <end position="241"/>
    </location>
</feature>
<evidence type="ECO:0000313" key="2">
    <source>
        <dbReference type="EMBL" id="OPJ59245.1"/>
    </source>
</evidence>
<keyword evidence="2" id="KW-0378">Hydrolase</keyword>
<dbReference type="InterPro" id="IPR029052">
    <property type="entry name" value="Metallo-depent_PP-like"/>
</dbReference>
<dbReference type="STRING" id="225345.CLCHR_35580"/>
<protein>
    <submittedName>
        <fullName evidence="2">3',5'-cyclic adenosine monophosphate phosphodiesterase CpdA</fullName>
        <ecNumber evidence="2">3.1.4.17</ecNumber>
    </submittedName>
</protein>
<dbReference type="OrthoDB" id="9816081at2"/>
<dbReference type="EMBL" id="MZGT01000055">
    <property type="protein sequence ID" value="OPJ59245.1"/>
    <property type="molecule type" value="Genomic_DNA"/>
</dbReference>
<dbReference type="PIRSF" id="PIRSF030250">
    <property type="entry name" value="Ptase_At2g46880"/>
    <property type="match status" value="1"/>
</dbReference>
<gene>
    <name evidence="2" type="primary">cpdA_4</name>
    <name evidence="2" type="ORF">CLCHR_35580</name>
</gene>
<evidence type="ECO:0000259" key="1">
    <source>
        <dbReference type="Pfam" id="PF00149"/>
    </source>
</evidence>
<accession>A0A1V4IHV3</accession>
<dbReference type="Proteomes" id="UP000191056">
    <property type="component" value="Unassembled WGS sequence"/>
</dbReference>
<sequence length="301" mass="34230">MKAGLKFDANGNFKIVQFTDLHEGPNSDKGIDLMNKILQYEKPNLVVLSGDSIDGKCQSVGDISKAISHIAEPMEGRKIPWAIIFGNHDDEHKVMSKEEMMKLYMAFDCNISEIGYKTFDRIGNYNFLIQGSKENIPKFNVYMLDSGKYAPTFIGGYDWIKLTQACWYKRTALKLKKKYKSIIPAIMFFHIPLKKFKEAWETGLIDGERHEDECCAKTNLGFFNKLVNTGDVKGVFVGHDHLNNYCAELKGIKLGYAGYTGYGGYGEDDIPRGARVFLINESNPADFKTWLRREGDKELRL</sequence>
<name>A0A1V4IHV3_9CLOT</name>
<dbReference type="SUPFAM" id="SSF56300">
    <property type="entry name" value="Metallo-dependent phosphatases"/>
    <property type="match status" value="1"/>
</dbReference>
<reference evidence="2 3" key="1">
    <citation type="submission" date="2017-03" db="EMBL/GenBank/DDBJ databases">
        <title>Genome sequence of Clostridium chromiireducens DSM 23318.</title>
        <authorList>
            <person name="Poehlein A."/>
            <person name="Daniel R."/>
        </authorList>
    </citation>
    <scope>NUCLEOTIDE SEQUENCE [LARGE SCALE GENOMIC DNA]</scope>
    <source>
        <strain evidence="2 3">DSM 23318</strain>
    </source>
</reference>
<dbReference type="Pfam" id="PF00149">
    <property type="entry name" value="Metallophos"/>
    <property type="match status" value="1"/>
</dbReference>
<dbReference type="AlphaFoldDB" id="A0A1V4IHV3"/>
<dbReference type="GO" id="GO:0005737">
    <property type="term" value="C:cytoplasm"/>
    <property type="evidence" value="ECO:0007669"/>
    <property type="project" value="TreeGrafter"/>
</dbReference>
<proteinExistence type="predicted"/>
<dbReference type="PANTHER" id="PTHR32440:SF0">
    <property type="entry name" value="PHOSPHATASE DCR2-RELATED"/>
    <property type="match status" value="1"/>
</dbReference>
<dbReference type="CDD" id="cd07383">
    <property type="entry name" value="MPP_Dcr2"/>
    <property type="match status" value="1"/>
</dbReference>
<comment type="caution">
    <text evidence="2">The sequence shown here is derived from an EMBL/GenBank/DDBJ whole genome shotgun (WGS) entry which is preliminary data.</text>
</comment>
<dbReference type="RefSeq" id="WP_079441228.1">
    <property type="nucleotide sequence ID" value="NZ_MZGT01000055.1"/>
</dbReference>
<dbReference type="PANTHER" id="PTHR32440">
    <property type="entry name" value="PHOSPHATASE DCR2-RELATED-RELATED"/>
    <property type="match status" value="1"/>
</dbReference>
<dbReference type="GO" id="GO:0004114">
    <property type="term" value="F:3',5'-cyclic-nucleotide phosphodiesterase activity"/>
    <property type="evidence" value="ECO:0007669"/>
    <property type="project" value="UniProtKB-EC"/>
</dbReference>
<dbReference type="InterPro" id="IPR011230">
    <property type="entry name" value="PAP14/16/28/29"/>
</dbReference>
<organism evidence="2 3">
    <name type="scientific">Clostridium chromiireducens</name>
    <dbReference type="NCBI Taxonomy" id="225345"/>
    <lineage>
        <taxon>Bacteria</taxon>
        <taxon>Bacillati</taxon>
        <taxon>Bacillota</taxon>
        <taxon>Clostridia</taxon>
        <taxon>Eubacteriales</taxon>
        <taxon>Clostridiaceae</taxon>
        <taxon>Clostridium</taxon>
    </lineage>
</organism>
<dbReference type="Gene3D" id="3.60.21.10">
    <property type="match status" value="1"/>
</dbReference>